<sequence length="88" mass="10165">EARKIELTLEARNLELNLEALNALKQVPSWVLVEGFIPHGDKHFQLTKAIRFKLKILSEACSKLRESRDELIDATSDIKEEFFKILSK</sequence>
<dbReference type="Proteomes" id="UP000824469">
    <property type="component" value="Unassembled WGS sequence"/>
</dbReference>
<feature type="non-terminal residue" evidence="1">
    <location>
        <position position="88"/>
    </location>
</feature>
<dbReference type="AlphaFoldDB" id="A0AA38LPT3"/>
<feature type="non-terminal residue" evidence="1">
    <location>
        <position position="1"/>
    </location>
</feature>
<proteinExistence type="predicted"/>
<keyword evidence="2" id="KW-1185">Reference proteome</keyword>
<organism evidence="1 2">
    <name type="scientific">Taxus chinensis</name>
    <name type="common">Chinese yew</name>
    <name type="synonym">Taxus wallichiana var. chinensis</name>
    <dbReference type="NCBI Taxonomy" id="29808"/>
    <lineage>
        <taxon>Eukaryota</taxon>
        <taxon>Viridiplantae</taxon>
        <taxon>Streptophyta</taxon>
        <taxon>Embryophyta</taxon>
        <taxon>Tracheophyta</taxon>
        <taxon>Spermatophyta</taxon>
        <taxon>Pinopsida</taxon>
        <taxon>Pinidae</taxon>
        <taxon>Conifers II</taxon>
        <taxon>Cupressales</taxon>
        <taxon>Taxaceae</taxon>
        <taxon>Taxus</taxon>
    </lineage>
</organism>
<protein>
    <submittedName>
        <fullName evidence="1">Uncharacterized protein</fullName>
    </submittedName>
</protein>
<reference evidence="1 2" key="1">
    <citation type="journal article" date="2021" name="Nat. Plants">
        <title>The Taxus genome provides insights into paclitaxel biosynthesis.</title>
        <authorList>
            <person name="Xiong X."/>
            <person name="Gou J."/>
            <person name="Liao Q."/>
            <person name="Li Y."/>
            <person name="Zhou Q."/>
            <person name="Bi G."/>
            <person name="Li C."/>
            <person name="Du R."/>
            <person name="Wang X."/>
            <person name="Sun T."/>
            <person name="Guo L."/>
            <person name="Liang H."/>
            <person name="Lu P."/>
            <person name="Wu Y."/>
            <person name="Zhang Z."/>
            <person name="Ro D.K."/>
            <person name="Shang Y."/>
            <person name="Huang S."/>
            <person name="Yan J."/>
        </authorList>
    </citation>
    <scope>NUCLEOTIDE SEQUENCE [LARGE SCALE GENOMIC DNA]</scope>
    <source>
        <strain evidence="1">Ta-2019</strain>
    </source>
</reference>
<evidence type="ECO:0000313" key="1">
    <source>
        <dbReference type="EMBL" id="KAH9331896.1"/>
    </source>
</evidence>
<comment type="caution">
    <text evidence="1">The sequence shown here is derived from an EMBL/GenBank/DDBJ whole genome shotgun (WGS) entry which is preliminary data.</text>
</comment>
<dbReference type="EMBL" id="JAHRHJ020000001">
    <property type="protein sequence ID" value="KAH9331896.1"/>
    <property type="molecule type" value="Genomic_DNA"/>
</dbReference>
<gene>
    <name evidence="1" type="ORF">KI387_004004</name>
</gene>
<accession>A0AA38LPT3</accession>
<evidence type="ECO:0000313" key="2">
    <source>
        <dbReference type="Proteomes" id="UP000824469"/>
    </source>
</evidence>
<name>A0AA38LPT3_TAXCH</name>